<evidence type="ECO:0000313" key="2">
    <source>
        <dbReference type="Proteomes" id="UP000812287"/>
    </source>
</evidence>
<dbReference type="GeneID" id="66101789"/>
<dbReference type="RefSeq" id="XP_043035861.1">
    <property type="nucleotide sequence ID" value="XM_043179495.1"/>
</dbReference>
<dbReference type="EMBL" id="MU250552">
    <property type="protein sequence ID" value="KAG7442361.1"/>
    <property type="molecule type" value="Genomic_DNA"/>
</dbReference>
<comment type="caution">
    <text evidence="1">The sequence shown here is derived from an EMBL/GenBank/DDBJ whole genome shotgun (WGS) entry which is preliminary data.</text>
</comment>
<gene>
    <name evidence="1" type="ORF">BT62DRAFT_1079459</name>
</gene>
<organism evidence="1 2">
    <name type="scientific">Guyanagaster necrorhizus</name>
    <dbReference type="NCBI Taxonomy" id="856835"/>
    <lineage>
        <taxon>Eukaryota</taxon>
        <taxon>Fungi</taxon>
        <taxon>Dikarya</taxon>
        <taxon>Basidiomycota</taxon>
        <taxon>Agaricomycotina</taxon>
        <taxon>Agaricomycetes</taxon>
        <taxon>Agaricomycetidae</taxon>
        <taxon>Agaricales</taxon>
        <taxon>Marasmiineae</taxon>
        <taxon>Physalacriaceae</taxon>
        <taxon>Guyanagaster</taxon>
    </lineage>
</organism>
<evidence type="ECO:0000313" key="1">
    <source>
        <dbReference type="EMBL" id="KAG7442361.1"/>
    </source>
</evidence>
<dbReference type="AlphaFoldDB" id="A0A9P7VLW9"/>
<keyword evidence="2" id="KW-1185">Reference proteome</keyword>
<dbReference type="OrthoDB" id="2904155at2759"/>
<dbReference type="Proteomes" id="UP000812287">
    <property type="component" value="Unassembled WGS sequence"/>
</dbReference>
<dbReference type="SUPFAM" id="SSF81383">
    <property type="entry name" value="F-box domain"/>
    <property type="match status" value="1"/>
</dbReference>
<sequence length="396" mass="44677">MRRVDSRLVRPEDTAQPERAVDHRISIPLHKNDLCNHPRQPSAAELCPPEIIEEIVSGLDKPDTASTAIVCKTWLEPSRRRLYSSLQFIYPIPLLASTLRTCAAVRSYIHTLSLRIVAYPLPDIPVTPADYDWLLLLPPGNIRSFHVVFGNLSLEEIILPNVIRQLCATSLSVLQSLVITTSVIDLETINLFASLPSLREVYLWIQLTGVLNAEVPVLPPLTRLGIYTDILGDLLLSLPISSLSSTLTRFDFRLPRENRNTLFSRLPLILNELKLLRRLTVNSDLKLPYMPFMDDVVGHLPRLEYLHVSHGIWSSVLLERLPPLVTHLSLGHRAIAIDSLQSFPLPSILRMLDDHVGVLQSLVLQMNIRRQLDLESSICRSGSINLIVRPYLTDRG</sequence>
<protein>
    <recommendedName>
        <fullName evidence="3">F-box domain-containing protein</fullName>
    </recommendedName>
</protein>
<name>A0A9P7VLW9_9AGAR</name>
<dbReference type="InterPro" id="IPR036047">
    <property type="entry name" value="F-box-like_dom_sf"/>
</dbReference>
<proteinExistence type="predicted"/>
<evidence type="ECO:0008006" key="3">
    <source>
        <dbReference type="Google" id="ProtNLM"/>
    </source>
</evidence>
<accession>A0A9P7VLW9</accession>
<reference evidence="1" key="1">
    <citation type="submission" date="2020-11" db="EMBL/GenBank/DDBJ databases">
        <title>Adaptations for nitrogen fixation in a non-lichenized fungal sporocarp promotes dispersal by wood-feeding termites.</title>
        <authorList>
            <consortium name="DOE Joint Genome Institute"/>
            <person name="Koch R.A."/>
            <person name="Yoon G."/>
            <person name="Arayal U."/>
            <person name="Lail K."/>
            <person name="Amirebrahimi M."/>
            <person name="Labutti K."/>
            <person name="Lipzen A."/>
            <person name="Riley R."/>
            <person name="Barry K."/>
            <person name="Henrissat B."/>
            <person name="Grigoriev I.V."/>
            <person name="Herr J.R."/>
            <person name="Aime M.C."/>
        </authorList>
    </citation>
    <scope>NUCLEOTIDE SEQUENCE</scope>
    <source>
        <strain evidence="1">MCA 3950</strain>
    </source>
</reference>